<dbReference type="Gene3D" id="1.10.260.40">
    <property type="entry name" value="lambda repressor-like DNA-binding domains"/>
    <property type="match status" value="1"/>
</dbReference>
<evidence type="ECO:0000313" key="5">
    <source>
        <dbReference type="EMBL" id="CAB4772416.1"/>
    </source>
</evidence>
<dbReference type="InterPro" id="IPR010982">
    <property type="entry name" value="Lambda_DNA-bd_dom_sf"/>
</dbReference>
<dbReference type="CDD" id="cd01392">
    <property type="entry name" value="HTH_LacI"/>
    <property type="match status" value="1"/>
</dbReference>
<evidence type="ECO:0000256" key="2">
    <source>
        <dbReference type="ARBA" id="ARBA00023125"/>
    </source>
</evidence>
<reference evidence="5" key="1">
    <citation type="submission" date="2020-05" db="EMBL/GenBank/DDBJ databases">
        <authorList>
            <person name="Chiriac C."/>
            <person name="Salcher M."/>
            <person name="Ghai R."/>
            <person name="Kavagutti S V."/>
        </authorList>
    </citation>
    <scope>NUCLEOTIDE SEQUENCE</scope>
</reference>
<dbReference type="PANTHER" id="PTHR30146:SF109">
    <property type="entry name" value="HTH-TYPE TRANSCRIPTIONAL REGULATOR GALS"/>
    <property type="match status" value="1"/>
</dbReference>
<dbReference type="EMBL" id="CAEZZT010000016">
    <property type="protein sequence ID" value="CAB4772416.1"/>
    <property type="molecule type" value="Genomic_DNA"/>
</dbReference>
<protein>
    <submittedName>
        <fullName evidence="5">Unannotated protein</fullName>
    </submittedName>
</protein>
<dbReference type="SUPFAM" id="SSF47413">
    <property type="entry name" value="lambda repressor-like DNA-binding domains"/>
    <property type="match status" value="1"/>
</dbReference>
<dbReference type="InterPro" id="IPR001761">
    <property type="entry name" value="Peripla_BP/Lac1_sug-bd_dom"/>
</dbReference>
<dbReference type="Gene3D" id="3.40.50.2300">
    <property type="match status" value="2"/>
</dbReference>
<dbReference type="SMART" id="SM00354">
    <property type="entry name" value="HTH_LACI"/>
    <property type="match status" value="1"/>
</dbReference>
<gene>
    <name evidence="5" type="ORF">UFOPK2918_00359</name>
</gene>
<proteinExistence type="predicted"/>
<evidence type="ECO:0000256" key="3">
    <source>
        <dbReference type="ARBA" id="ARBA00023163"/>
    </source>
</evidence>
<keyword evidence="3" id="KW-0804">Transcription</keyword>
<evidence type="ECO:0000259" key="4">
    <source>
        <dbReference type="PROSITE" id="PS50932"/>
    </source>
</evidence>
<sequence length="339" mass="37342">MKSDSNRARPTIREVAALSGTSIKTVSRVMNGVSTVDPALAKAVNQAARKLNYRPNLTAGNLRRVDGRTNTIGLLLKDISNPFSSALHRAFEDLARAEGFDVIAGSMDEMPERESELINTFISRRVDGLIIVPTTSDHKYLEKERKSGMQFVFIDRPANNFVADTVVATNKKGAQEATEHLIHHGHTRIAYMGDSQEIYTASERFAGYKAALTKAKIKIDQSIIHHGVKDLKALDAFTSSILTGSNRPTAIFSSQNFVTIEAIRALTKHNLSKKIALVGFDDLPFADLVNPGISLITQDIQKMAETASRLLFNRIKGETQKAELYEIPTIFTQRGSGEL</sequence>
<feature type="domain" description="HTH lacI-type" evidence="4">
    <location>
        <begin position="10"/>
        <end position="64"/>
    </location>
</feature>
<dbReference type="InterPro" id="IPR028082">
    <property type="entry name" value="Peripla_BP_I"/>
</dbReference>
<accession>A0A6J6VLH9</accession>
<keyword evidence="2" id="KW-0238">DNA-binding</keyword>
<dbReference type="PANTHER" id="PTHR30146">
    <property type="entry name" value="LACI-RELATED TRANSCRIPTIONAL REPRESSOR"/>
    <property type="match status" value="1"/>
</dbReference>
<dbReference type="Pfam" id="PF00532">
    <property type="entry name" value="Peripla_BP_1"/>
    <property type="match status" value="1"/>
</dbReference>
<dbReference type="PROSITE" id="PS50932">
    <property type="entry name" value="HTH_LACI_2"/>
    <property type="match status" value="1"/>
</dbReference>
<dbReference type="InterPro" id="IPR000843">
    <property type="entry name" value="HTH_LacI"/>
</dbReference>
<organism evidence="5">
    <name type="scientific">freshwater metagenome</name>
    <dbReference type="NCBI Taxonomy" id="449393"/>
    <lineage>
        <taxon>unclassified sequences</taxon>
        <taxon>metagenomes</taxon>
        <taxon>ecological metagenomes</taxon>
    </lineage>
</organism>
<evidence type="ECO:0000256" key="1">
    <source>
        <dbReference type="ARBA" id="ARBA00023015"/>
    </source>
</evidence>
<dbReference type="AlphaFoldDB" id="A0A6J6VLH9"/>
<name>A0A6J6VLH9_9ZZZZ</name>
<keyword evidence="1" id="KW-0805">Transcription regulation</keyword>
<dbReference type="SUPFAM" id="SSF53822">
    <property type="entry name" value="Periplasmic binding protein-like I"/>
    <property type="match status" value="1"/>
</dbReference>
<dbReference type="GO" id="GO:0003700">
    <property type="term" value="F:DNA-binding transcription factor activity"/>
    <property type="evidence" value="ECO:0007669"/>
    <property type="project" value="TreeGrafter"/>
</dbReference>
<dbReference type="GO" id="GO:0000976">
    <property type="term" value="F:transcription cis-regulatory region binding"/>
    <property type="evidence" value="ECO:0007669"/>
    <property type="project" value="TreeGrafter"/>
</dbReference>
<dbReference type="Pfam" id="PF00356">
    <property type="entry name" value="LacI"/>
    <property type="match status" value="1"/>
</dbReference>